<dbReference type="InterPro" id="IPR052200">
    <property type="entry name" value="Protoporphyrinogen_IX_DH"/>
</dbReference>
<evidence type="ECO:0000256" key="4">
    <source>
        <dbReference type="ARBA" id="ARBA00023002"/>
    </source>
</evidence>
<comment type="pathway">
    <text evidence="7">Porphyrin-containing compound metabolism; protoporphyrin-IX biosynthesis; protoporphyrin-IX from protoporphyrinogen-IX: step 1/1.</text>
</comment>
<keyword evidence="1 7" id="KW-0285">Flavoprotein</keyword>
<dbReference type="Pfam" id="PF12724">
    <property type="entry name" value="Flavodoxin_5"/>
    <property type="match status" value="1"/>
</dbReference>
<dbReference type="PANTHER" id="PTHR38030">
    <property type="entry name" value="PROTOPORPHYRINOGEN IX DEHYDROGENASE [MENAQUINONE]"/>
    <property type="match status" value="1"/>
</dbReference>
<comment type="catalytic activity">
    <reaction evidence="7">
        <text>protoporphyrinogen IX + 3 a ubiquinone = protoporphyrin IX + 3 a ubiquinol</text>
        <dbReference type="Rhea" id="RHEA:63936"/>
        <dbReference type="Rhea" id="RHEA-COMP:9565"/>
        <dbReference type="Rhea" id="RHEA-COMP:9566"/>
        <dbReference type="ChEBI" id="CHEBI:16389"/>
        <dbReference type="ChEBI" id="CHEBI:17976"/>
        <dbReference type="ChEBI" id="CHEBI:57306"/>
        <dbReference type="ChEBI" id="CHEBI:57307"/>
    </reaction>
</comment>
<evidence type="ECO:0000313" key="10">
    <source>
        <dbReference type="Proteomes" id="UP000199663"/>
    </source>
</evidence>
<dbReference type="InterPro" id="IPR044264">
    <property type="entry name" value="HemG"/>
</dbReference>
<dbReference type="EMBL" id="FNQC01000005">
    <property type="protein sequence ID" value="SDZ08001.1"/>
    <property type="molecule type" value="Genomic_DNA"/>
</dbReference>
<comment type="function">
    <text evidence="7">Catalyzes the 6-electron oxidation of protoporphyrinogen IX to form protoporphyrin IX; under anaerobic conditions uses menaquinone as an electron acceptor, under aerobic conditions uses ubiquinone as an electron acceptor.</text>
</comment>
<keyword evidence="7" id="KW-1003">Cell membrane</keyword>
<comment type="caution">
    <text evidence="9">The sequence shown here is derived from an EMBL/GenBank/DDBJ whole genome shotgun (WGS) entry which is preliminary data.</text>
</comment>
<evidence type="ECO:0000256" key="5">
    <source>
        <dbReference type="ARBA" id="ARBA00023136"/>
    </source>
</evidence>
<accession>A0A1H3Q493</accession>
<organism evidence="9 10">
    <name type="scientific">Rhodonellum ikkaensis</name>
    <dbReference type="NCBI Taxonomy" id="336829"/>
    <lineage>
        <taxon>Bacteria</taxon>
        <taxon>Pseudomonadati</taxon>
        <taxon>Bacteroidota</taxon>
        <taxon>Cytophagia</taxon>
        <taxon>Cytophagales</taxon>
        <taxon>Cytophagaceae</taxon>
        <taxon>Rhodonellum</taxon>
    </lineage>
</organism>
<keyword evidence="6 7" id="KW-0627">Porphyrin biosynthesis</keyword>
<sequence>MSNKTVIIYASVDGQTQKICDKIRNILLSENHAVEMISVNEGGIDFRHFGKIILASSIRYGKHHPKMIQLISENSEKLNEKKSIFISVNLVARKPNKNSKDTNPYVAKFLTNSTWKPALVGIFAGMLDYEKYSFTDALMIRLIMLLTKGPIYPKGPVEYTDWDRVHTFGKEISLL</sequence>
<evidence type="ECO:0000256" key="3">
    <source>
        <dbReference type="ARBA" id="ARBA00022741"/>
    </source>
</evidence>
<dbReference type="HAMAP" id="MF_00853">
    <property type="entry name" value="HemG"/>
    <property type="match status" value="1"/>
</dbReference>
<gene>
    <name evidence="7" type="primary">hemG</name>
    <name evidence="9" type="ORF">SAMN05444412_105207</name>
</gene>
<dbReference type="NCBIfam" id="NF008316">
    <property type="entry name" value="PRK11104.1"/>
    <property type="match status" value="1"/>
</dbReference>
<dbReference type="InterPro" id="IPR026816">
    <property type="entry name" value="Flavodoxin_dom"/>
</dbReference>
<comment type="catalytic activity">
    <reaction evidence="7">
        <text>protoporphyrinogen IX + 3 a menaquinone = protoporphyrin IX + 3 a menaquinol</text>
        <dbReference type="Rhea" id="RHEA:27409"/>
        <dbReference type="Rhea" id="RHEA-COMP:9537"/>
        <dbReference type="Rhea" id="RHEA-COMP:9539"/>
        <dbReference type="ChEBI" id="CHEBI:16374"/>
        <dbReference type="ChEBI" id="CHEBI:18151"/>
        <dbReference type="ChEBI" id="CHEBI:57306"/>
        <dbReference type="ChEBI" id="CHEBI:57307"/>
        <dbReference type="EC" id="1.3.5.3"/>
    </reaction>
</comment>
<keyword evidence="2 7" id="KW-0288">FMN</keyword>
<protein>
    <recommendedName>
        <fullName evidence="7">Protoporphyrinogen IX dehydrogenase [quinone]</fullName>
        <ecNumber evidence="7">1.3.5.3</ecNumber>
    </recommendedName>
    <alternativeName>
        <fullName evidence="7">Protoporphyrinogen IX dehydrogenase [menaquinone]</fullName>
    </alternativeName>
    <alternativeName>
        <fullName evidence="7">Protoporphyrinogen IX dehydrogenase [ubiquinone]</fullName>
    </alternativeName>
    <alternativeName>
        <fullName evidence="7">Protoporphyrinogen oxidase</fullName>
        <shortName evidence="7">PPO</shortName>
    </alternativeName>
</protein>
<dbReference type="Gene3D" id="3.40.50.360">
    <property type="match status" value="1"/>
</dbReference>
<dbReference type="InterPro" id="IPR029039">
    <property type="entry name" value="Flavoprotein-like_sf"/>
</dbReference>
<dbReference type="SUPFAM" id="SSF52218">
    <property type="entry name" value="Flavoproteins"/>
    <property type="match status" value="1"/>
</dbReference>
<evidence type="ECO:0000259" key="8">
    <source>
        <dbReference type="Pfam" id="PF12724"/>
    </source>
</evidence>
<proteinExistence type="inferred from homology"/>
<comment type="catalytic activity">
    <reaction evidence="7">
        <text>protoporphyrinogen IX + 3 a quinone = protoporphyrin IX + 3 a quinol</text>
        <dbReference type="Rhea" id="RHEA:65032"/>
        <dbReference type="ChEBI" id="CHEBI:24646"/>
        <dbReference type="ChEBI" id="CHEBI:57306"/>
        <dbReference type="ChEBI" id="CHEBI:57307"/>
        <dbReference type="ChEBI" id="CHEBI:132124"/>
        <dbReference type="EC" id="1.3.5.3"/>
    </reaction>
</comment>
<evidence type="ECO:0000256" key="2">
    <source>
        <dbReference type="ARBA" id="ARBA00022643"/>
    </source>
</evidence>
<comment type="cofactor">
    <cofactor evidence="7">
        <name>FMN</name>
        <dbReference type="ChEBI" id="CHEBI:58210"/>
    </cofactor>
    <text evidence="7">Binds 1 FMN non-covalently per subunit.</text>
</comment>
<keyword evidence="5" id="KW-0472">Membrane</keyword>
<evidence type="ECO:0000256" key="1">
    <source>
        <dbReference type="ARBA" id="ARBA00022630"/>
    </source>
</evidence>
<comment type="similarity">
    <text evidence="7">Belongs to the HemG family.</text>
</comment>
<dbReference type="Proteomes" id="UP000199663">
    <property type="component" value="Unassembled WGS sequence"/>
</dbReference>
<comment type="subcellular location">
    <subcellularLocation>
        <location evidence="7">Cell membrane</location>
        <topology evidence="7">Peripheral membrane protein</topology>
    </subcellularLocation>
</comment>
<keyword evidence="3 7" id="KW-0547">Nucleotide-binding</keyword>
<name>A0A1H3Q493_9BACT</name>
<dbReference type="PANTHER" id="PTHR38030:SF2">
    <property type="entry name" value="PROTOPORPHYRINOGEN IX DEHYDROGENASE [QUINONE]"/>
    <property type="match status" value="1"/>
</dbReference>
<evidence type="ECO:0000256" key="6">
    <source>
        <dbReference type="ARBA" id="ARBA00023244"/>
    </source>
</evidence>
<dbReference type="EC" id="1.3.5.3" evidence="7"/>
<reference evidence="9 10" key="1">
    <citation type="submission" date="2016-10" db="EMBL/GenBank/DDBJ databases">
        <authorList>
            <person name="Varghese N."/>
            <person name="Submissions S."/>
        </authorList>
    </citation>
    <scope>NUCLEOTIDE SEQUENCE [LARGE SCALE GENOMIC DNA]</scope>
    <source>
        <strain evidence="9 10">DSM 17997</strain>
    </source>
</reference>
<keyword evidence="4 7" id="KW-0560">Oxidoreductase</keyword>
<feature type="domain" description="Flavodoxin" evidence="8">
    <location>
        <begin position="6"/>
        <end position="150"/>
    </location>
</feature>
<evidence type="ECO:0000313" key="9">
    <source>
        <dbReference type="EMBL" id="SDZ08001.1"/>
    </source>
</evidence>
<keyword evidence="10" id="KW-1185">Reference proteome</keyword>
<evidence type="ECO:0000256" key="7">
    <source>
        <dbReference type="HAMAP-Rule" id="MF_00853"/>
    </source>
</evidence>